<keyword evidence="3" id="KW-1185">Reference proteome</keyword>
<dbReference type="AlphaFoldDB" id="A0A4Y9XMB4"/>
<evidence type="ECO:0000313" key="2">
    <source>
        <dbReference type="EMBL" id="TFY50493.1"/>
    </source>
</evidence>
<comment type="caution">
    <text evidence="2">The sequence shown here is derived from an EMBL/GenBank/DDBJ whole genome shotgun (WGS) entry which is preliminary data.</text>
</comment>
<proteinExistence type="predicted"/>
<evidence type="ECO:0000313" key="3">
    <source>
        <dbReference type="Proteomes" id="UP000298327"/>
    </source>
</evidence>
<evidence type="ECO:0000256" key="1">
    <source>
        <dbReference type="SAM" id="MobiDB-lite"/>
    </source>
</evidence>
<organism evidence="2 3">
    <name type="scientific">Dentipellis fragilis</name>
    <dbReference type="NCBI Taxonomy" id="205917"/>
    <lineage>
        <taxon>Eukaryota</taxon>
        <taxon>Fungi</taxon>
        <taxon>Dikarya</taxon>
        <taxon>Basidiomycota</taxon>
        <taxon>Agaricomycotina</taxon>
        <taxon>Agaricomycetes</taxon>
        <taxon>Russulales</taxon>
        <taxon>Hericiaceae</taxon>
        <taxon>Dentipellis</taxon>
    </lineage>
</organism>
<name>A0A4Y9XMB4_9AGAM</name>
<reference evidence="2 3" key="1">
    <citation type="submission" date="2019-02" db="EMBL/GenBank/DDBJ databases">
        <title>Genome sequencing of the rare red list fungi Dentipellis fragilis.</title>
        <authorList>
            <person name="Buettner E."/>
            <person name="Kellner H."/>
        </authorList>
    </citation>
    <scope>NUCLEOTIDE SEQUENCE [LARGE SCALE GENOMIC DNA]</scope>
    <source>
        <strain evidence="2 3">DSM 105465</strain>
    </source>
</reference>
<dbReference type="EMBL" id="SEOQ01001809">
    <property type="protein sequence ID" value="TFY50493.1"/>
    <property type="molecule type" value="Genomic_DNA"/>
</dbReference>
<feature type="region of interest" description="Disordered" evidence="1">
    <location>
        <begin position="1"/>
        <end position="24"/>
    </location>
</feature>
<accession>A0A4Y9XMB4</accession>
<gene>
    <name evidence="2" type="ORF">EVG20_g11486</name>
</gene>
<dbReference type="Proteomes" id="UP000298327">
    <property type="component" value="Unassembled WGS sequence"/>
</dbReference>
<sequence length="176" mass="18904">MAGKGDTHDPERREHHSRGVEATGYRRIEPLDSALCGVAAQPDVLLAPHRGARPARQQGPRASMSPMEHGTYGAGGVPDEAPASSLFCARCRRQWTLRVRARDAPRHLEHCRAEPSIHQDDCGLQVSLPAGDPDAVKPFDLRALTDANGLACFLSSPLQASISVVDDCAVGRSLAR</sequence>
<protein>
    <submittedName>
        <fullName evidence="2">Uncharacterized protein</fullName>
    </submittedName>
</protein>
<feature type="region of interest" description="Disordered" evidence="1">
    <location>
        <begin position="50"/>
        <end position="76"/>
    </location>
</feature>